<dbReference type="Proteomes" id="UP000007797">
    <property type="component" value="Unassembled WGS sequence"/>
</dbReference>
<keyword evidence="1" id="KW-0175">Coiled coil</keyword>
<protein>
    <submittedName>
        <fullName evidence="3">N-terminal delta endotoxin domain-containing protein</fullName>
    </submittedName>
</protein>
<keyword evidence="2" id="KW-0472">Membrane</keyword>
<dbReference type="EMBL" id="GL883008">
    <property type="protein sequence ID" value="EGG23073.1"/>
    <property type="molecule type" value="Genomic_DNA"/>
</dbReference>
<dbReference type="RefSeq" id="XP_004360924.1">
    <property type="nucleotide sequence ID" value="XM_004360867.1"/>
</dbReference>
<gene>
    <name evidence="3" type="ORF">DFA_05203</name>
</gene>
<dbReference type="KEGG" id="dfa:DFA_05203"/>
<reference evidence="4" key="1">
    <citation type="journal article" date="2011" name="Genome Res.">
        <title>Phylogeny-wide analysis of social amoeba genomes highlights ancient origins for complex intercellular communication.</title>
        <authorList>
            <person name="Heidel A.J."/>
            <person name="Lawal H.M."/>
            <person name="Felder M."/>
            <person name="Schilde C."/>
            <person name="Helps N.R."/>
            <person name="Tunggal B."/>
            <person name="Rivero F."/>
            <person name="John U."/>
            <person name="Schleicher M."/>
            <person name="Eichinger L."/>
            <person name="Platzer M."/>
            <person name="Noegel A.A."/>
            <person name="Schaap P."/>
            <person name="Gloeckner G."/>
        </authorList>
    </citation>
    <scope>NUCLEOTIDE SEQUENCE [LARGE SCALE GENOMIC DNA]</scope>
    <source>
        <strain evidence="4">SH3</strain>
    </source>
</reference>
<feature type="coiled-coil region" evidence="1">
    <location>
        <begin position="91"/>
        <end position="126"/>
    </location>
</feature>
<evidence type="ECO:0000256" key="1">
    <source>
        <dbReference type="SAM" id="Coils"/>
    </source>
</evidence>
<keyword evidence="2" id="KW-1133">Transmembrane helix</keyword>
<keyword evidence="2" id="KW-0812">Transmembrane</keyword>
<dbReference type="GeneID" id="14875271"/>
<dbReference type="AlphaFoldDB" id="F4PNM0"/>
<dbReference type="PANTHER" id="PTHR35598:SF2">
    <property type="entry name" value="PESTICIDAL CRYSTAL PROTEIN N-TERMINAL DOMAIN-CONTAINING PROTEIN"/>
    <property type="match status" value="1"/>
</dbReference>
<proteinExistence type="predicted"/>
<keyword evidence="4" id="KW-1185">Reference proteome</keyword>
<sequence length="420" mass="47372">MEALVETKDSTSSIVSNDSIPQVELKDNSTTTDLSKDINHLDRDATLSMIDLGTLIGGVIGMTPVIGSFLSAGFTVIWDAFFSSGTKYVSQEDFEAEMAALYQRIEKLINQRLDQTEAQNAQLDDDELKSDIRAQFLSYKDSLEGAIINFSQPIYAHLLGNLLTVTVSFYAVFMRDCIIQGQGWGFTPEYINGTSDGKVIGLAQQLHQRIYQFNLDYAYCDFRYNEILKTGNYPVNLPDGSCILASRNNDLDLVLHPMDLKRIILDTTIPKYLFKPPVALCPDSNPGTQEYTVDPSDSIFYRDPNSVLHDHVRFKIRIHMYNSHPNTYPFQLKVGDHDFGMIDKRYLVAMGDVQPTYYQLFQMYRENRKTPNPTDISYSQLYEISGELPNMADTAIVTISNGAANQSTNFIGSINIRVNQ</sequence>
<evidence type="ECO:0000313" key="3">
    <source>
        <dbReference type="EMBL" id="EGG23073.1"/>
    </source>
</evidence>
<accession>F4PNM0</accession>
<organism evidence="3 4">
    <name type="scientific">Cavenderia fasciculata</name>
    <name type="common">Slime mold</name>
    <name type="synonym">Dictyostelium fasciculatum</name>
    <dbReference type="NCBI Taxonomy" id="261658"/>
    <lineage>
        <taxon>Eukaryota</taxon>
        <taxon>Amoebozoa</taxon>
        <taxon>Evosea</taxon>
        <taxon>Eumycetozoa</taxon>
        <taxon>Dictyostelia</taxon>
        <taxon>Acytosteliales</taxon>
        <taxon>Cavenderiaceae</taxon>
        <taxon>Cavenderia</taxon>
    </lineage>
</organism>
<dbReference type="SUPFAM" id="SSF56849">
    <property type="entry name" value="delta-Endotoxin (insectocide), N-terminal domain"/>
    <property type="match status" value="1"/>
</dbReference>
<evidence type="ECO:0000313" key="4">
    <source>
        <dbReference type="Proteomes" id="UP000007797"/>
    </source>
</evidence>
<name>F4PNM0_CACFS</name>
<dbReference type="OrthoDB" id="24118at2759"/>
<feature type="transmembrane region" description="Helical" evidence="2">
    <location>
        <begin position="52"/>
        <end position="78"/>
    </location>
</feature>
<evidence type="ECO:0000256" key="2">
    <source>
        <dbReference type="SAM" id="Phobius"/>
    </source>
</evidence>
<dbReference type="Gene3D" id="1.20.190.10">
    <property type="entry name" value="Pesticidal crystal protein, N-terminal domain"/>
    <property type="match status" value="1"/>
</dbReference>
<dbReference type="GO" id="GO:0090729">
    <property type="term" value="F:toxin activity"/>
    <property type="evidence" value="ECO:0007669"/>
    <property type="project" value="InterPro"/>
</dbReference>
<dbReference type="InterPro" id="IPR036716">
    <property type="entry name" value="Pest_crys_N_sf"/>
</dbReference>
<dbReference type="PANTHER" id="PTHR35598">
    <property type="entry name" value="ENDOTOXIN_N DOMAIN-CONTAINING PROTEIN"/>
    <property type="match status" value="1"/>
</dbReference>